<feature type="compositionally biased region" description="Polar residues" evidence="1">
    <location>
        <begin position="21"/>
        <end position="30"/>
    </location>
</feature>
<protein>
    <submittedName>
        <fullName evidence="2">Uncharacterized protein</fullName>
    </submittedName>
</protein>
<organism evidence="2 3">
    <name type="scientific">Trifolium medium</name>
    <dbReference type="NCBI Taxonomy" id="97028"/>
    <lineage>
        <taxon>Eukaryota</taxon>
        <taxon>Viridiplantae</taxon>
        <taxon>Streptophyta</taxon>
        <taxon>Embryophyta</taxon>
        <taxon>Tracheophyta</taxon>
        <taxon>Spermatophyta</taxon>
        <taxon>Magnoliopsida</taxon>
        <taxon>eudicotyledons</taxon>
        <taxon>Gunneridae</taxon>
        <taxon>Pentapetalae</taxon>
        <taxon>rosids</taxon>
        <taxon>fabids</taxon>
        <taxon>Fabales</taxon>
        <taxon>Fabaceae</taxon>
        <taxon>Papilionoideae</taxon>
        <taxon>50 kb inversion clade</taxon>
        <taxon>NPAAA clade</taxon>
        <taxon>Hologalegina</taxon>
        <taxon>IRL clade</taxon>
        <taxon>Trifolieae</taxon>
        <taxon>Trifolium</taxon>
    </lineage>
</organism>
<feature type="region of interest" description="Disordered" evidence="1">
    <location>
        <begin position="1"/>
        <end position="41"/>
    </location>
</feature>
<keyword evidence="3" id="KW-1185">Reference proteome</keyword>
<evidence type="ECO:0000313" key="2">
    <source>
        <dbReference type="EMBL" id="MCI82476.1"/>
    </source>
</evidence>
<feature type="non-terminal residue" evidence="2">
    <location>
        <position position="41"/>
    </location>
</feature>
<evidence type="ECO:0000256" key="1">
    <source>
        <dbReference type="SAM" id="MobiDB-lite"/>
    </source>
</evidence>
<accession>A0A392V2J0</accession>
<dbReference type="AlphaFoldDB" id="A0A392V2J0"/>
<reference evidence="2 3" key="1">
    <citation type="journal article" date="2018" name="Front. Plant Sci.">
        <title>Red Clover (Trifolium pratense) and Zigzag Clover (T. medium) - A Picture of Genomic Similarities and Differences.</title>
        <authorList>
            <person name="Dluhosova J."/>
            <person name="Istvanek J."/>
            <person name="Nedelnik J."/>
            <person name="Repkova J."/>
        </authorList>
    </citation>
    <scope>NUCLEOTIDE SEQUENCE [LARGE SCALE GENOMIC DNA]</scope>
    <source>
        <strain evidence="3">cv. 10/8</strain>
        <tissue evidence="2">Leaf</tissue>
    </source>
</reference>
<feature type="compositionally biased region" description="Basic and acidic residues" evidence="1">
    <location>
        <begin position="10"/>
        <end position="19"/>
    </location>
</feature>
<evidence type="ECO:0000313" key="3">
    <source>
        <dbReference type="Proteomes" id="UP000265520"/>
    </source>
</evidence>
<comment type="caution">
    <text evidence="2">The sequence shown here is derived from an EMBL/GenBank/DDBJ whole genome shotgun (WGS) entry which is preliminary data.</text>
</comment>
<dbReference type="Proteomes" id="UP000265520">
    <property type="component" value="Unassembled WGS sequence"/>
</dbReference>
<proteinExistence type="predicted"/>
<dbReference type="EMBL" id="LXQA011044347">
    <property type="protein sequence ID" value="MCI82476.1"/>
    <property type="molecule type" value="Genomic_DNA"/>
</dbReference>
<sequence length="41" mass="4446">MVSMGMQLEEGVREGRLAKESGSSSGTNKFGSPFPKKNEQE</sequence>
<name>A0A392V2J0_9FABA</name>